<dbReference type="InterPro" id="IPR032466">
    <property type="entry name" value="Metal_Hydrolase"/>
</dbReference>
<protein>
    <recommendedName>
        <fullName evidence="2">Amidohydrolase-related domain-containing protein</fullName>
    </recommendedName>
</protein>
<dbReference type="AlphaFoldDB" id="A0A381UC06"/>
<organism evidence="3">
    <name type="scientific">marine metagenome</name>
    <dbReference type="NCBI Taxonomy" id="408172"/>
    <lineage>
        <taxon>unclassified sequences</taxon>
        <taxon>metagenomes</taxon>
        <taxon>ecological metagenomes</taxon>
    </lineage>
</organism>
<evidence type="ECO:0000259" key="2">
    <source>
        <dbReference type="Pfam" id="PF04909"/>
    </source>
</evidence>
<dbReference type="PANTHER" id="PTHR43569:SF2">
    <property type="entry name" value="AMIDOHYDROLASE-RELATED DOMAIN-CONTAINING PROTEIN"/>
    <property type="match status" value="1"/>
</dbReference>
<reference evidence="3" key="1">
    <citation type="submission" date="2018-05" db="EMBL/GenBank/DDBJ databases">
        <authorList>
            <person name="Lanie J.A."/>
            <person name="Ng W.-L."/>
            <person name="Kazmierczak K.M."/>
            <person name="Andrzejewski T.M."/>
            <person name="Davidsen T.M."/>
            <person name="Wayne K.J."/>
            <person name="Tettelin H."/>
            <person name="Glass J.I."/>
            <person name="Rusch D."/>
            <person name="Podicherti R."/>
            <person name="Tsui H.-C.T."/>
            <person name="Winkler M.E."/>
        </authorList>
    </citation>
    <scope>NUCLEOTIDE SEQUENCE</scope>
</reference>
<dbReference type="Pfam" id="PF04909">
    <property type="entry name" value="Amidohydro_2"/>
    <property type="match status" value="1"/>
</dbReference>
<dbReference type="InterPro" id="IPR006680">
    <property type="entry name" value="Amidohydro-rel"/>
</dbReference>
<gene>
    <name evidence="3" type="ORF">METZ01_LOCUS78600</name>
</gene>
<dbReference type="PANTHER" id="PTHR43569">
    <property type="entry name" value="AMIDOHYDROLASE"/>
    <property type="match status" value="1"/>
</dbReference>
<evidence type="ECO:0000313" key="3">
    <source>
        <dbReference type="EMBL" id="SVA25746.1"/>
    </source>
</evidence>
<feature type="domain" description="Amidohydrolase-related" evidence="2">
    <location>
        <begin position="5"/>
        <end position="252"/>
    </location>
</feature>
<sequence>MVVLKRDYLPSQLGPLLKGNTFDGCVAVQARQTEEETEYLLQLANQNDFIKGVVGWVDLCDSNVVDRLANFSQSKKLCGIRHIVQDEPDDNFMLREDFQQGISVLVDFDLAYDILIFPKHLAPAFELIRNFPDQRFVIDHIAKPYIKDGKIEDWQLGMERLSRLPNVYCKVSGLVTEAIWDGWEPADFTPYLDLVFSSFGIERLLIGSDWPVCLLGGDYKTVMDIVTNYISNFSSEDQEKIMGLNATEFYKLN</sequence>
<evidence type="ECO:0000256" key="1">
    <source>
        <dbReference type="ARBA" id="ARBA00038310"/>
    </source>
</evidence>
<comment type="similarity">
    <text evidence="1">Belongs to the metallo-dependent hydrolases superfamily.</text>
</comment>
<dbReference type="Gene3D" id="3.20.20.140">
    <property type="entry name" value="Metal-dependent hydrolases"/>
    <property type="match status" value="1"/>
</dbReference>
<dbReference type="InterPro" id="IPR052350">
    <property type="entry name" value="Metallo-dep_Lactonases"/>
</dbReference>
<name>A0A381UC06_9ZZZZ</name>
<dbReference type="EMBL" id="UINC01006144">
    <property type="protein sequence ID" value="SVA25746.1"/>
    <property type="molecule type" value="Genomic_DNA"/>
</dbReference>
<proteinExistence type="inferred from homology"/>
<dbReference type="GO" id="GO:0016787">
    <property type="term" value="F:hydrolase activity"/>
    <property type="evidence" value="ECO:0007669"/>
    <property type="project" value="InterPro"/>
</dbReference>
<accession>A0A381UC06</accession>
<dbReference type="SUPFAM" id="SSF51556">
    <property type="entry name" value="Metallo-dependent hydrolases"/>
    <property type="match status" value="1"/>
</dbReference>